<dbReference type="EMBL" id="CP040463">
    <property type="protein sequence ID" value="QCT95334.1"/>
    <property type="molecule type" value="Genomic_DNA"/>
</dbReference>
<keyword evidence="9" id="KW-0269">Exonuclease</keyword>
<dbReference type="Pfam" id="PF01966">
    <property type="entry name" value="HD"/>
    <property type="match status" value="1"/>
</dbReference>
<evidence type="ECO:0000256" key="11">
    <source>
        <dbReference type="ARBA" id="ARBA00023118"/>
    </source>
</evidence>
<dbReference type="Pfam" id="PF18211">
    <property type="entry name" value="Csm1_B"/>
    <property type="match status" value="1"/>
</dbReference>
<evidence type="ECO:0000256" key="12">
    <source>
        <dbReference type="ARBA" id="ARBA00032922"/>
    </source>
</evidence>
<dbReference type="Proteomes" id="UP000306825">
    <property type="component" value="Chromosome"/>
</dbReference>
<dbReference type="InterPro" id="IPR000160">
    <property type="entry name" value="GGDEF_dom"/>
</dbReference>
<dbReference type="SUPFAM" id="SSF109604">
    <property type="entry name" value="HD-domain/PDEase-like"/>
    <property type="match status" value="1"/>
</dbReference>
<keyword evidence="6" id="KW-0547">Nucleotide-binding</keyword>
<evidence type="ECO:0000256" key="8">
    <source>
        <dbReference type="ARBA" id="ARBA00022801"/>
    </source>
</evidence>
<dbReference type="Gene3D" id="3.30.70.270">
    <property type="match status" value="1"/>
</dbReference>
<protein>
    <recommendedName>
        <fullName evidence="3">CRISPR system single-strand-specific deoxyribonuclease Cas10/Csm1 (subtype III-A)</fullName>
    </recommendedName>
    <alternativeName>
        <fullName evidence="12">Cyclic oligoadenylate synthase</fullName>
    </alternativeName>
</protein>
<evidence type="ECO:0000313" key="15">
    <source>
        <dbReference type="Proteomes" id="UP000306825"/>
    </source>
</evidence>
<keyword evidence="8" id="KW-0378">Hydrolase</keyword>
<evidence type="ECO:0000256" key="9">
    <source>
        <dbReference type="ARBA" id="ARBA00022839"/>
    </source>
</evidence>
<comment type="similarity">
    <text evidence="2">Belongs to the CRISPR-associated Cas10/Csm1 family.</text>
</comment>
<evidence type="ECO:0000256" key="3">
    <source>
        <dbReference type="ARBA" id="ARBA00014333"/>
    </source>
</evidence>
<feature type="domain" description="GGDEF" evidence="13">
    <location>
        <begin position="572"/>
        <end position="706"/>
    </location>
</feature>
<keyword evidence="7" id="KW-0255">Endonuclease</keyword>
<evidence type="ECO:0000259" key="13">
    <source>
        <dbReference type="PROSITE" id="PS50887"/>
    </source>
</evidence>
<sequence length="844" mass="98868">MRDVDKIALAAFLHDIGKFGQRSEKVNIDDIDWQFFCPRDKNGKPTHKHAAYTAKVLGDLIIEKQKDEKRILKASNGFENNTIKFIDVSAKHHIPENRYEWIVAASDRLASGFERETFEEYNKIVEDEVKTRYNKQKLDHLFIKERKFPLSKLLTNNIFAVNKEYDNDGYDKLWKEFEEDINLINKKISNFPEHIKVQSLKYLIKKYTSFIPSATSFKYKDNKIIKPNISLYDHLNASSIFASAIFSMDDEQRNKVLGYYQKGKDTLDEKVFVLIAGDFFGIQDFIFNEVKTKFAAKILRAKSAYIQILTKVLAYYICDELDISYSCIISTHAGKFEILAPNLEDIDKKIEEIQNKFNEYFLGKYFGQTGVGITYVKASIGDFILKDNYKKLRKKLGDKVDEIKYKRFNLSNNGYYRFDIDNDLDNQNLCDFCLKRKGKELDEYRICDDCNKFVKIGKALVENKFLAISKHKKENDIEVFDGFYLHFFDNVSRKLAEDDISIFDISNDEEFRGFEKWELSSYVATNKILDDNLKKYLKLEDKVEKNILTLEDLAKLSVINGIVDNKRSLGVEAIMVLKGDADGMGNFIKNSGITNSFAKYNFFARMIDYYFSAYVPIKLMENKPLYTIFAGGDDLFVLGAWDEVIEFAKKVRNDFIKFTGKNLTFSIGLVMNKANKPINYLAIEAEHLLEKSKDFCLWNKKEIIQKDKNCETKKVKYVKNKEEFCEKENVSKKDAITFYETSNWDSYLEVREKVLPYFEKLDNENLTTTFLYRLLDLIELSKKVNYECDITSTLWKSKLTYIYVRNISNQDFEFLDILNNLIENYPKELKMVLIEFIYKRRKNG</sequence>
<evidence type="ECO:0000256" key="1">
    <source>
        <dbReference type="ARBA" id="ARBA00001968"/>
    </source>
</evidence>
<dbReference type="InterPro" id="IPR054767">
    <property type="entry name" value="Cas10-Cmr2_palm2"/>
</dbReference>
<evidence type="ECO:0000256" key="5">
    <source>
        <dbReference type="ARBA" id="ARBA00022722"/>
    </source>
</evidence>
<dbReference type="Pfam" id="PF22335">
    <property type="entry name" value="Cas10-Cmr2_palm2"/>
    <property type="match status" value="1"/>
</dbReference>
<evidence type="ECO:0000256" key="7">
    <source>
        <dbReference type="ARBA" id="ARBA00022759"/>
    </source>
</evidence>
<evidence type="ECO:0000256" key="10">
    <source>
        <dbReference type="ARBA" id="ARBA00022840"/>
    </source>
</evidence>
<evidence type="ECO:0000256" key="2">
    <source>
        <dbReference type="ARBA" id="ARBA00005700"/>
    </source>
</evidence>
<name>A0ABX5VDP9_9BACT</name>
<dbReference type="InterPro" id="IPR052117">
    <property type="entry name" value="Cas10/Csm1_subtype-III-A"/>
</dbReference>
<evidence type="ECO:0000313" key="14">
    <source>
        <dbReference type="EMBL" id="QCT95334.1"/>
    </source>
</evidence>
<dbReference type="InterPro" id="IPR013408">
    <property type="entry name" value="Cas10/Csm1"/>
</dbReference>
<keyword evidence="4" id="KW-0808">Transferase</keyword>
<keyword evidence="15" id="KW-1185">Reference proteome</keyword>
<organism evidence="14 15">
    <name type="scientific">Caminibacter mediatlanticus TB-2</name>
    <dbReference type="NCBI Taxonomy" id="391592"/>
    <lineage>
        <taxon>Bacteria</taxon>
        <taxon>Pseudomonadati</taxon>
        <taxon>Campylobacterota</taxon>
        <taxon>Epsilonproteobacteria</taxon>
        <taxon>Nautiliales</taxon>
        <taxon>Nautiliaceae</taxon>
        <taxon>Caminibacter</taxon>
    </lineage>
</organism>
<dbReference type="NCBIfam" id="TIGR02578">
    <property type="entry name" value="cas_TM1811_Csm1"/>
    <property type="match status" value="1"/>
</dbReference>
<dbReference type="InterPro" id="IPR041062">
    <property type="entry name" value="Csm1_B"/>
</dbReference>
<evidence type="ECO:0000256" key="4">
    <source>
        <dbReference type="ARBA" id="ARBA00022679"/>
    </source>
</evidence>
<dbReference type="InterPro" id="IPR043128">
    <property type="entry name" value="Rev_trsase/Diguanyl_cyclase"/>
</dbReference>
<keyword evidence="5" id="KW-0540">Nuclease</keyword>
<dbReference type="PROSITE" id="PS50887">
    <property type="entry name" value="GGDEF"/>
    <property type="match status" value="1"/>
</dbReference>
<dbReference type="RefSeq" id="WP_138323889.1">
    <property type="nucleotide sequence ID" value="NZ_CP040463.1"/>
</dbReference>
<accession>A0ABX5VDP9</accession>
<keyword evidence="11" id="KW-0051">Antiviral defense</keyword>
<gene>
    <name evidence="14" type="primary">cas10</name>
    <name evidence="14" type="ORF">FE773_00005</name>
</gene>
<evidence type="ECO:0000256" key="6">
    <source>
        <dbReference type="ARBA" id="ARBA00022741"/>
    </source>
</evidence>
<proteinExistence type="inferred from homology"/>
<reference evidence="14 15" key="1">
    <citation type="submission" date="2019-05" db="EMBL/GenBank/DDBJ databases">
        <title>A comparative analysis of the Nautiliaceae.</title>
        <authorList>
            <person name="Grosche A."/>
            <person name="Smedile F."/>
            <person name="Vetriani C."/>
        </authorList>
    </citation>
    <scope>NUCLEOTIDE SEQUENCE [LARGE SCALE GENOMIC DNA]</scope>
    <source>
        <strain evidence="14 15">TB-2</strain>
    </source>
</reference>
<keyword evidence="10" id="KW-0067">ATP-binding</keyword>
<dbReference type="PANTHER" id="PTHR36528">
    <property type="entry name" value="CRISPR SYSTEM SINGLE-STRAND-SPECIFIC DEOXYRIBONUCLEASE CAS10/CSM1 (SUBTYPE III-A)"/>
    <property type="match status" value="1"/>
</dbReference>
<comment type="cofactor">
    <cofactor evidence="1">
        <name>a divalent metal cation</name>
        <dbReference type="ChEBI" id="CHEBI:60240"/>
    </cofactor>
</comment>
<dbReference type="PANTHER" id="PTHR36528:SF1">
    <property type="entry name" value="CRISPR SYSTEM SINGLE-STRAND-SPECIFIC DEOXYRIBONUCLEASE CAS10_CSM1 (SUBTYPE III-A)"/>
    <property type="match status" value="1"/>
</dbReference>
<dbReference type="InterPro" id="IPR006674">
    <property type="entry name" value="HD_domain"/>
</dbReference>